<dbReference type="Proteomes" id="UP000247773">
    <property type="component" value="Genome"/>
</dbReference>
<dbReference type="EMBL" id="KY971610">
    <property type="protein sequence ID" value="ASD52152.1"/>
    <property type="molecule type" value="Genomic_DNA"/>
</dbReference>
<accession>A0A2U7NS27</accession>
<evidence type="ECO:0000313" key="1">
    <source>
        <dbReference type="EMBL" id="ASD52152.1"/>
    </source>
</evidence>
<reference evidence="1 2" key="1">
    <citation type="submission" date="2017-04" db="EMBL/GenBank/DDBJ databases">
        <title>Isolation of lytic bacteriophages infecting Pseudomonas strains for biocontrol of fish and shrimp spoilage during chilled storage.</title>
        <authorList>
            <person name="Yang Z."/>
            <person name="Tao X."/>
            <person name="Gao L."/>
            <person name="Rao S."/>
        </authorList>
    </citation>
    <scope>NUCLEOTIDE SEQUENCE [LARGE SCALE GENOMIC DNA]</scope>
</reference>
<name>A0A2U7NS27_9CAUD</name>
<protein>
    <submittedName>
        <fullName evidence="1">Uncharacterized protein</fullName>
    </submittedName>
</protein>
<evidence type="ECO:0000313" key="2">
    <source>
        <dbReference type="Proteomes" id="UP000247773"/>
    </source>
</evidence>
<keyword evidence="2" id="KW-1185">Reference proteome</keyword>
<gene>
    <name evidence="1" type="ORF">PspYZU05_200</name>
</gene>
<sequence>MLNLHDLGEREYDFIITCIRQNKPIDEIVYLANTRGLEVTRELVGTIKQEYVPAIKKLAVDALLEIKSTDWDEFNDIGLCMTLDDFVLRALANEGVLDYIRHEIQLYANRLFSESFMTWGQFSGSIDYPVPAPQSFKNDPKTPSYYQAYVDLPHWKGEYGSLRLSLLNHAIKYLQ</sequence>
<organism evidence="1 2">
    <name type="scientific">Pseudomonas phage PspYZU05</name>
    <dbReference type="NCBI Taxonomy" id="1983556"/>
    <lineage>
        <taxon>Viruses</taxon>
        <taxon>Duplodnaviria</taxon>
        <taxon>Heunggongvirae</taxon>
        <taxon>Uroviricota</taxon>
        <taxon>Caudoviricetes</taxon>
        <taxon>Pantevenvirales</taxon>
        <taxon>Straboviridae</taxon>
        <taxon>Jiangsuvirus</taxon>
        <taxon>Jiangsuvirus pspyzu05</taxon>
    </lineage>
</organism>
<proteinExistence type="predicted"/>